<protein>
    <recommendedName>
        <fullName evidence="3">SH3 domain-containing protein</fullName>
    </recommendedName>
</protein>
<dbReference type="RefSeq" id="WP_164313614.1">
    <property type="nucleotide sequence ID" value="NZ_JAAGLU010000007.1"/>
</dbReference>
<accession>A0A6B3BP80</accession>
<feature type="signal peptide" evidence="1">
    <location>
        <begin position="1"/>
        <end position="25"/>
    </location>
</feature>
<keyword evidence="1" id="KW-0732">Signal</keyword>
<evidence type="ECO:0008006" key="3">
    <source>
        <dbReference type="Google" id="ProtNLM"/>
    </source>
</evidence>
<gene>
    <name evidence="2" type="ORF">G3I71_10025</name>
</gene>
<evidence type="ECO:0000313" key="2">
    <source>
        <dbReference type="EMBL" id="NEC86152.1"/>
    </source>
</evidence>
<organism evidence="2">
    <name type="scientific">Streptomyces sp. SID12501</name>
    <dbReference type="NCBI Taxonomy" id="2706042"/>
    <lineage>
        <taxon>Bacteria</taxon>
        <taxon>Bacillati</taxon>
        <taxon>Actinomycetota</taxon>
        <taxon>Actinomycetes</taxon>
        <taxon>Kitasatosporales</taxon>
        <taxon>Streptomycetaceae</taxon>
        <taxon>Streptomyces</taxon>
    </lineage>
</organism>
<evidence type="ECO:0000256" key="1">
    <source>
        <dbReference type="SAM" id="SignalP"/>
    </source>
</evidence>
<proteinExistence type="predicted"/>
<name>A0A6B3BP80_9ACTN</name>
<sequence length="128" mass="13425">MRKRTALLAAAGALALVGTSAPNAAADGHGIGYYGLWATGVNVREVYPSGCWDYPGPANCPGVLGQVSAPTQVRVRCQILGQPVGGNPYWVVVEVPGWSEYGVMASYYIDNASNWIDGVPDHCVWSGG</sequence>
<dbReference type="EMBL" id="JAAGLU010000007">
    <property type="protein sequence ID" value="NEC86152.1"/>
    <property type="molecule type" value="Genomic_DNA"/>
</dbReference>
<reference evidence="2" key="1">
    <citation type="submission" date="2020-01" db="EMBL/GenBank/DDBJ databases">
        <title>Insect and environment-associated Actinomycetes.</title>
        <authorList>
            <person name="Currrie C."/>
            <person name="Chevrette M."/>
            <person name="Carlson C."/>
            <person name="Stubbendieck R."/>
            <person name="Wendt-Pienkowski E."/>
        </authorList>
    </citation>
    <scope>NUCLEOTIDE SEQUENCE</scope>
    <source>
        <strain evidence="2">SID12501</strain>
    </source>
</reference>
<comment type="caution">
    <text evidence="2">The sequence shown here is derived from an EMBL/GenBank/DDBJ whole genome shotgun (WGS) entry which is preliminary data.</text>
</comment>
<dbReference type="AlphaFoldDB" id="A0A6B3BP80"/>
<feature type="chain" id="PRO_5038335071" description="SH3 domain-containing protein" evidence="1">
    <location>
        <begin position="26"/>
        <end position="128"/>
    </location>
</feature>